<evidence type="ECO:0000256" key="6">
    <source>
        <dbReference type="SAM" id="Phobius"/>
    </source>
</evidence>
<dbReference type="PANTHER" id="PTHR13887">
    <property type="entry name" value="GLUTATHIONE S-TRANSFERASE KAPPA"/>
    <property type="match status" value="1"/>
</dbReference>
<gene>
    <name evidence="8" type="ordered locus">Strop_1120</name>
</gene>
<sequence length="237" mass="25387">MSSRKGRKEAARVVREQLAQERRRKRTLWVSATAVFVLVIAGFVGWAVYSEQRADDFTPPPGANEAGTGIVYGSGPVTIDLYEDYLCPACKQFQEVSGETVDQLADEGKAQVVFHPVAILDSRSTTQYSTRSSAAAGCAAAGGKFREYSEALFVQQPAEDGAQLSNDELIDLGVGVGLDRDSFGSCVNDGTYLSWTKHVTEESSRANVSGTPTVLVNGEPVTNWSPENIQAAVEAAS</sequence>
<dbReference type="GO" id="GO:0016491">
    <property type="term" value="F:oxidoreductase activity"/>
    <property type="evidence" value="ECO:0007669"/>
    <property type="project" value="UniProtKB-KW"/>
</dbReference>
<name>A4X3Z1_SALTO</name>
<keyword evidence="6" id="KW-1133">Transmembrane helix</keyword>
<keyword evidence="6" id="KW-0472">Membrane</keyword>
<dbReference type="AlphaFoldDB" id="A4X3Z1"/>
<protein>
    <submittedName>
        <fullName evidence="8">DSBA oxidoreductase</fullName>
    </submittedName>
</protein>
<dbReference type="CDD" id="cd02972">
    <property type="entry name" value="DsbA_family"/>
    <property type="match status" value="1"/>
</dbReference>
<keyword evidence="5" id="KW-0676">Redox-active center</keyword>
<evidence type="ECO:0000313" key="8">
    <source>
        <dbReference type="EMBL" id="ABP53591.1"/>
    </source>
</evidence>
<dbReference type="SUPFAM" id="SSF52833">
    <property type="entry name" value="Thioredoxin-like"/>
    <property type="match status" value="1"/>
</dbReference>
<dbReference type="PATRIC" id="fig|369723.5.peg.1143"/>
<evidence type="ECO:0000313" key="9">
    <source>
        <dbReference type="Proteomes" id="UP000000235"/>
    </source>
</evidence>
<evidence type="ECO:0000256" key="2">
    <source>
        <dbReference type="ARBA" id="ARBA00022729"/>
    </source>
</evidence>
<keyword evidence="3" id="KW-0560">Oxidoreductase</keyword>
<evidence type="ECO:0000259" key="7">
    <source>
        <dbReference type="Pfam" id="PF13462"/>
    </source>
</evidence>
<dbReference type="Pfam" id="PF13462">
    <property type="entry name" value="Thioredoxin_4"/>
    <property type="match status" value="1"/>
</dbReference>
<evidence type="ECO:0000256" key="4">
    <source>
        <dbReference type="ARBA" id="ARBA00023157"/>
    </source>
</evidence>
<evidence type="ECO:0000256" key="1">
    <source>
        <dbReference type="ARBA" id="ARBA00005791"/>
    </source>
</evidence>
<dbReference type="Proteomes" id="UP000000235">
    <property type="component" value="Chromosome"/>
</dbReference>
<keyword evidence="4" id="KW-1015">Disulfide bond</keyword>
<dbReference type="eggNOG" id="COG1651">
    <property type="taxonomic scope" value="Bacteria"/>
</dbReference>
<feature type="domain" description="Thioredoxin-like fold" evidence="7">
    <location>
        <begin position="67"/>
        <end position="234"/>
    </location>
</feature>
<organism evidence="8 9">
    <name type="scientific">Salinispora tropica (strain ATCC BAA-916 / DSM 44818 / JCM 13857 / NBRC 105044 / CNB-440)</name>
    <dbReference type="NCBI Taxonomy" id="369723"/>
    <lineage>
        <taxon>Bacteria</taxon>
        <taxon>Bacillati</taxon>
        <taxon>Actinomycetota</taxon>
        <taxon>Actinomycetes</taxon>
        <taxon>Micromonosporales</taxon>
        <taxon>Micromonosporaceae</taxon>
        <taxon>Salinispora</taxon>
    </lineage>
</organism>
<dbReference type="EMBL" id="CP000667">
    <property type="protein sequence ID" value="ABP53591.1"/>
    <property type="molecule type" value="Genomic_DNA"/>
</dbReference>
<dbReference type="InterPro" id="IPR012336">
    <property type="entry name" value="Thioredoxin-like_fold"/>
</dbReference>
<proteinExistence type="inferred from homology"/>
<dbReference type="STRING" id="369723.Strop_1120"/>
<accession>A4X3Z1</accession>
<dbReference type="HOGENOM" id="CLU_000288_47_3_11"/>
<dbReference type="InterPro" id="IPR036249">
    <property type="entry name" value="Thioredoxin-like_sf"/>
</dbReference>
<dbReference type="KEGG" id="stp:Strop_1120"/>
<keyword evidence="2" id="KW-0732">Signal</keyword>
<dbReference type="Gene3D" id="3.40.30.10">
    <property type="entry name" value="Glutaredoxin"/>
    <property type="match status" value="1"/>
</dbReference>
<evidence type="ECO:0000256" key="3">
    <source>
        <dbReference type="ARBA" id="ARBA00023002"/>
    </source>
</evidence>
<evidence type="ECO:0000256" key="5">
    <source>
        <dbReference type="ARBA" id="ARBA00023284"/>
    </source>
</evidence>
<reference evidence="9" key="1">
    <citation type="journal article" date="2007" name="Proc. Natl. Acad. Sci. U.S.A.">
        <title>Genome sequencing reveals complex secondary metabolome in the marine actinomycete Salinispora tropica.</title>
        <authorList>
            <person name="Udwary D.W."/>
            <person name="Zeigler L."/>
            <person name="Asolkar R.N."/>
            <person name="Singan V."/>
            <person name="Lapidus A."/>
            <person name="Fenical W."/>
            <person name="Jensen P.R."/>
            <person name="Moore B.S."/>
        </authorList>
    </citation>
    <scope>NUCLEOTIDE SEQUENCE [LARGE SCALE GENOMIC DNA]</scope>
    <source>
        <strain evidence="9">ATCC BAA-916 / DSM 44818 / CNB-440</strain>
    </source>
</reference>
<feature type="transmembrane region" description="Helical" evidence="6">
    <location>
        <begin position="28"/>
        <end position="49"/>
    </location>
</feature>
<dbReference type="RefSeq" id="WP_011905023.1">
    <property type="nucleotide sequence ID" value="NC_009380.1"/>
</dbReference>
<comment type="similarity">
    <text evidence="1">Belongs to the thioredoxin family. DsbA subfamily.</text>
</comment>
<keyword evidence="9" id="KW-1185">Reference proteome</keyword>
<dbReference type="PANTHER" id="PTHR13887:SF14">
    <property type="entry name" value="DISULFIDE BOND FORMATION PROTEIN D"/>
    <property type="match status" value="1"/>
</dbReference>
<keyword evidence="6" id="KW-0812">Transmembrane</keyword>